<dbReference type="Pfam" id="PF00440">
    <property type="entry name" value="TetR_N"/>
    <property type="match status" value="1"/>
</dbReference>
<dbReference type="GO" id="GO:0003677">
    <property type="term" value="F:DNA binding"/>
    <property type="evidence" value="ECO:0007669"/>
    <property type="project" value="UniProtKB-UniRule"/>
</dbReference>
<accession>A0A1C3N3F7</accession>
<dbReference type="InterPro" id="IPR036271">
    <property type="entry name" value="Tet_transcr_reg_TetR-rel_C_sf"/>
</dbReference>
<dbReference type="PROSITE" id="PS50977">
    <property type="entry name" value="HTH_TETR_2"/>
    <property type="match status" value="1"/>
</dbReference>
<evidence type="ECO:0000313" key="4">
    <source>
        <dbReference type="EMBL" id="SBV27107.1"/>
    </source>
</evidence>
<dbReference type="PATRIC" id="fig|307121.4.peg.2677"/>
<keyword evidence="1 2" id="KW-0238">DNA-binding</keyword>
<protein>
    <submittedName>
        <fullName evidence="4">Transcriptional regulator, TetR family</fullName>
    </submittedName>
</protein>
<name>A0A1C3N3F7_9ACTN</name>
<sequence length="194" mass="20998">MDKLSVTLVTVTRRDAARNWQHIIDTGRAFLAAQRPLRLNDVAREASIGVATVYRHFPTPEALLETLARPALQDLVAYAERALADDDEWGAFAGFLTVGIDAQLADAAVQPVFAAATHELPETAELVGRLDALTADLLDRVRAAGLIRPGVEHADVVRLMCGVVFAASVHATPAERAALTRRYLDVVLDGLRAR</sequence>
<dbReference type="AlphaFoldDB" id="A0A1C3N3F7"/>
<dbReference type="SUPFAM" id="SSF48498">
    <property type="entry name" value="Tetracyclin repressor-like, C-terminal domain"/>
    <property type="match status" value="1"/>
</dbReference>
<evidence type="ECO:0000256" key="2">
    <source>
        <dbReference type="PROSITE-ProRule" id="PRU00335"/>
    </source>
</evidence>
<proteinExistence type="predicted"/>
<feature type="DNA-binding region" description="H-T-H motif" evidence="2">
    <location>
        <begin position="38"/>
        <end position="57"/>
    </location>
</feature>
<dbReference type="STRING" id="307121.GA0070620_2614"/>
<organism evidence="4 5">
    <name type="scientific">Micromonospora krabiensis</name>
    <dbReference type="NCBI Taxonomy" id="307121"/>
    <lineage>
        <taxon>Bacteria</taxon>
        <taxon>Bacillati</taxon>
        <taxon>Actinomycetota</taxon>
        <taxon>Actinomycetes</taxon>
        <taxon>Micromonosporales</taxon>
        <taxon>Micromonosporaceae</taxon>
        <taxon>Micromonospora</taxon>
    </lineage>
</organism>
<evidence type="ECO:0000259" key="3">
    <source>
        <dbReference type="PROSITE" id="PS50977"/>
    </source>
</evidence>
<dbReference type="Gene3D" id="1.10.357.10">
    <property type="entry name" value="Tetracycline Repressor, domain 2"/>
    <property type="match status" value="1"/>
</dbReference>
<dbReference type="InterPro" id="IPR001647">
    <property type="entry name" value="HTH_TetR"/>
</dbReference>
<dbReference type="InterPro" id="IPR049445">
    <property type="entry name" value="TetR_SbtR-like_C"/>
</dbReference>
<reference evidence="5" key="1">
    <citation type="submission" date="2016-06" db="EMBL/GenBank/DDBJ databases">
        <authorList>
            <person name="Varghese N."/>
        </authorList>
    </citation>
    <scope>NUCLEOTIDE SEQUENCE [LARGE SCALE GENOMIC DNA]</scope>
    <source>
        <strain evidence="5">DSM 45344</strain>
    </source>
</reference>
<feature type="domain" description="HTH tetR-type" evidence="3">
    <location>
        <begin position="17"/>
        <end position="75"/>
    </location>
</feature>
<dbReference type="EMBL" id="LT598496">
    <property type="protein sequence ID" value="SBV27107.1"/>
    <property type="molecule type" value="Genomic_DNA"/>
</dbReference>
<dbReference type="SUPFAM" id="SSF46689">
    <property type="entry name" value="Homeodomain-like"/>
    <property type="match status" value="1"/>
</dbReference>
<gene>
    <name evidence="4" type="ORF">GA0070620_2614</name>
</gene>
<dbReference type="Pfam" id="PF21597">
    <property type="entry name" value="TetR_C_43"/>
    <property type="match status" value="1"/>
</dbReference>
<evidence type="ECO:0000313" key="5">
    <source>
        <dbReference type="Proteomes" id="UP000199393"/>
    </source>
</evidence>
<dbReference type="Proteomes" id="UP000199393">
    <property type="component" value="Chromosome I"/>
</dbReference>
<evidence type="ECO:0000256" key="1">
    <source>
        <dbReference type="ARBA" id="ARBA00023125"/>
    </source>
</evidence>
<keyword evidence="5" id="KW-1185">Reference proteome</keyword>
<dbReference type="InterPro" id="IPR009057">
    <property type="entry name" value="Homeodomain-like_sf"/>
</dbReference>